<feature type="domain" description="Tripartite ATP-independent periplasmic transporters DctQ component" evidence="8">
    <location>
        <begin position="50"/>
        <end position="160"/>
    </location>
</feature>
<evidence type="ECO:0000256" key="7">
    <source>
        <dbReference type="RuleBase" id="RU369079"/>
    </source>
</evidence>
<dbReference type="InterPro" id="IPR055348">
    <property type="entry name" value="DctQ"/>
</dbReference>
<evidence type="ECO:0000313" key="9">
    <source>
        <dbReference type="EMBL" id="ADZ71134.1"/>
    </source>
</evidence>
<comment type="similarity">
    <text evidence="7">Belongs to the TRAP transporter small permease family.</text>
</comment>
<name>F2J575_POLGS</name>
<accession>F2J575</accession>
<dbReference type="PATRIC" id="fig|991905.3.peg.2777"/>
<dbReference type="HOGENOM" id="CLU_086356_8_1_5"/>
<feature type="transmembrane region" description="Helical" evidence="7">
    <location>
        <begin position="137"/>
        <end position="159"/>
    </location>
</feature>
<comment type="subcellular location">
    <subcellularLocation>
        <location evidence="7">Cell inner membrane</location>
        <topology evidence="7">Multi-pass membrane protein</topology>
    </subcellularLocation>
    <subcellularLocation>
        <location evidence="1">Cell membrane</location>
        <topology evidence="1">Multi-pass membrane protein</topology>
    </subcellularLocation>
</comment>
<evidence type="ECO:0000256" key="4">
    <source>
        <dbReference type="ARBA" id="ARBA00022692"/>
    </source>
</evidence>
<evidence type="ECO:0000256" key="5">
    <source>
        <dbReference type="ARBA" id="ARBA00022989"/>
    </source>
</evidence>
<keyword evidence="7" id="KW-0997">Cell inner membrane</keyword>
<dbReference type="Pfam" id="PF04290">
    <property type="entry name" value="DctQ"/>
    <property type="match status" value="1"/>
</dbReference>
<keyword evidence="10" id="KW-1185">Reference proteome</keyword>
<dbReference type="KEGG" id="pgv:SL003B_2711"/>
<keyword evidence="5 7" id="KW-1133">Transmembrane helix</keyword>
<dbReference type="EMBL" id="CP002568">
    <property type="protein sequence ID" value="ADZ71134.1"/>
    <property type="molecule type" value="Genomic_DNA"/>
</dbReference>
<keyword evidence="2 7" id="KW-0813">Transport</keyword>
<evidence type="ECO:0000256" key="6">
    <source>
        <dbReference type="ARBA" id="ARBA00023136"/>
    </source>
</evidence>
<feature type="transmembrane region" description="Helical" evidence="7">
    <location>
        <begin position="56"/>
        <end position="74"/>
    </location>
</feature>
<evidence type="ECO:0000313" key="10">
    <source>
        <dbReference type="Proteomes" id="UP000008130"/>
    </source>
</evidence>
<sequence>MTLLLRRMSSAWAMVGGILVLLIVLVTAVNVSAFIANRITAPFGVFVPALPGYEDFVRLAVSVAALAFIPFCQYRRGHVAVDLFVQHFPPMLRGALDRLWLLGTAAVAIFLGYWLTIGMIETRADDARTAVLGWSEWPWYAPGIVSMGLWALVSVVQAFEGKVDG</sequence>
<dbReference type="Proteomes" id="UP000008130">
    <property type="component" value="Chromosome"/>
</dbReference>
<gene>
    <name evidence="9" type="ordered locus">SL003B_2711</name>
</gene>
<dbReference type="RefSeq" id="WP_013653448.1">
    <property type="nucleotide sequence ID" value="NC_015259.1"/>
</dbReference>
<feature type="transmembrane region" description="Helical" evidence="7">
    <location>
        <begin position="12"/>
        <end position="36"/>
    </location>
</feature>
<proteinExistence type="inferred from homology"/>
<keyword evidence="6 7" id="KW-0472">Membrane</keyword>
<keyword evidence="3" id="KW-1003">Cell membrane</keyword>
<comment type="subunit">
    <text evidence="7">The complex comprises the extracytoplasmic solute receptor protein and the two transmembrane proteins.</text>
</comment>
<evidence type="ECO:0000256" key="3">
    <source>
        <dbReference type="ARBA" id="ARBA00022475"/>
    </source>
</evidence>
<dbReference type="eggNOG" id="COG3090">
    <property type="taxonomic scope" value="Bacteria"/>
</dbReference>
<dbReference type="GO" id="GO:0022857">
    <property type="term" value="F:transmembrane transporter activity"/>
    <property type="evidence" value="ECO:0007669"/>
    <property type="project" value="UniProtKB-UniRule"/>
</dbReference>
<evidence type="ECO:0000256" key="2">
    <source>
        <dbReference type="ARBA" id="ARBA00022448"/>
    </source>
</evidence>
<organism evidence="9 10">
    <name type="scientific">Polymorphum gilvum (strain LMG 25793 / CGMCC 1.9160 / SL003B-26A1)</name>
    <dbReference type="NCBI Taxonomy" id="991905"/>
    <lineage>
        <taxon>Bacteria</taxon>
        <taxon>Pseudomonadati</taxon>
        <taxon>Pseudomonadota</taxon>
        <taxon>Alphaproteobacteria</taxon>
        <taxon>Rhodobacterales</taxon>
        <taxon>Paracoccaceae</taxon>
        <taxon>Polymorphum</taxon>
    </lineage>
</organism>
<dbReference type="OrthoDB" id="6183232at2"/>
<dbReference type="STRING" id="991905.SL003B_2711"/>
<feature type="transmembrane region" description="Helical" evidence="7">
    <location>
        <begin position="95"/>
        <end position="117"/>
    </location>
</feature>
<protein>
    <recommendedName>
        <fullName evidence="7">TRAP transporter small permease protein</fullName>
    </recommendedName>
</protein>
<evidence type="ECO:0000256" key="1">
    <source>
        <dbReference type="ARBA" id="ARBA00004651"/>
    </source>
</evidence>
<reference evidence="9 10" key="1">
    <citation type="journal article" date="2011" name="J. Bacteriol.">
        <title>Complete genome sequence of Polymorphum gilvum SL003B-26A1T, a crude oil-degrading bacterium from oil-polluted saline soil.</title>
        <authorList>
            <person name="Li S.G."/>
            <person name="Tang Y.Q."/>
            <person name="Nie Y."/>
            <person name="Cai M."/>
            <person name="Wu X.L."/>
        </authorList>
    </citation>
    <scope>NUCLEOTIDE SEQUENCE [LARGE SCALE GENOMIC DNA]</scope>
    <source>
        <strain evidence="10">LMG 25793 / CGMCC 1.9160 / SL003B-26A1</strain>
    </source>
</reference>
<comment type="function">
    <text evidence="7">Part of the tripartite ATP-independent periplasmic (TRAP) transport system.</text>
</comment>
<dbReference type="GO" id="GO:0005886">
    <property type="term" value="C:plasma membrane"/>
    <property type="evidence" value="ECO:0007669"/>
    <property type="project" value="UniProtKB-SubCell"/>
</dbReference>
<dbReference type="AlphaFoldDB" id="F2J575"/>
<keyword evidence="4 7" id="KW-0812">Transmembrane</keyword>
<evidence type="ECO:0000259" key="8">
    <source>
        <dbReference type="Pfam" id="PF04290"/>
    </source>
</evidence>